<name>A0A8L0DQJ3_ONCMY</name>
<dbReference type="PANTHER" id="PTHR16156:SF10">
    <property type="entry name" value="AFTIPHILIN-RELATED"/>
    <property type="match status" value="1"/>
</dbReference>
<evidence type="ECO:0000313" key="2">
    <source>
        <dbReference type="Proteomes" id="UP000694395"/>
    </source>
</evidence>
<reference evidence="1" key="3">
    <citation type="submission" date="2025-09" db="UniProtKB">
        <authorList>
            <consortium name="Ensembl"/>
        </authorList>
    </citation>
    <scope>IDENTIFICATION</scope>
</reference>
<dbReference type="GO" id="GO:0030121">
    <property type="term" value="C:AP-1 adaptor complex"/>
    <property type="evidence" value="ECO:0007669"/>
    <property type="project" value="TreeGrafter"/>
</dbReference>
<evidence type="ECO:0008006" key="3">
    <source>
        <dbReference type="Google" id="ProtNLM"/>
    </source>
</evidence>
<dbReference type="AlphaFoldDB" id="A0A8L0DQJ3"/>
<sequence length="161" mass="17336">MYAASLGMLEPTKEPVKPISAAEMITSIAQQAPPVAPPPLLWFVPSPHQEALPPVQFDWSSSGLTNPLDGVDPELYELTTAKLEPCGSGSRVADAFARLMSTMEKTSTSTRKPRKEENLSEEALKVIAGLPDLSFMQAKVLMFPTTLTPLGCSSDPDHTPD</sequence>
<dbReference type="PANTHER" id="PTHR16156">
    <property type="entry name" value="AFTIPHILIN A-RELATED"/>
    <property type="match status" value="1"/>
</dbReference>
<reference evidence="1" key="1">
    <citation type="submission" date="2020-07" db="EMBL/GenBank/DDBJ databases">
        <title>A long reads based de novo assembly of the rainbow trout Arlee double haploid line genome.</title>
        <authorList>
            <person name="Gao G."/>
            <person name="Palti Y."/>
        </authorList>
    </citation>
    <scope>NUCLEOTIDE SEQUENCE [LARGE SCALE GENOMIC DNA]</scope>
</reference>
<dbReference type="InterPro" id="IPR046359">
    <property type="entry name" value="Aftin-like"/>
</dbReference>
<reference evidence="1" key="2">
    <citation type="submission" date="2025-08" db="UniProtKB">
        <authorList>
            <consortium name="Ensembl"/>
        </authorList>
    </citation>
    <scope>IDENTIFICATION</scope>
</reference>
<dbReference type="GeneTree" id="ENSGT00940000154186"/>
<dbReference type="Ensembl" id="ENSOMYT00000125525.1">
    <property type="protein sequence ID" value="ENSOMYP00000131346.1"/>
    <property type="gene ID" value="ENSOMYG00000070037.1"/>
</dbReference>
<evidence type="ECO:0000313" key="1">
    <source>
        <dbReference type="Ensembl" id="ENSOMYP00000131346.1"/>
    </source>
</evidence>
<proteinExistence type="predicted"/>
<organism evidence="1 2">
    <name type="scientific">Oncorhynchus mykiss</name>
    <name type="common">Rainbow trout</name>
    <name type="synonym">Salmo gairdneri</name>
    <dbReference type="NCBI Taxonomy" id="8022"/>
    <lineage>
        <taxon>Eukaryota</taxon>
        <taxon>Metazoa</taxon>
        <taxon>Chordata</taxon>
        <taxon>Craniata</taxon>
        <taxon>Vertebrata</taxon>
        <taxon>Euteleostomi</taxon>
        <taxon>Actinopterygii</taxon>
        <taxon>Neopterygii</taxon>
        <taxon>Teleostei</taxon>
        <taxon>Protacanthopterygii</taxon>
        <taxon>Salmoniformes</taxon>
        <taxon>Salmonidae</taxon>
        <taxon>Salmoninae</taxon>
        <taxon>Oncorhynchus</taxon>
    </lineage>
</organism>
<dbReference type="GO" id="GO:0030276">
    <property type="term" value="F:clathrin binding"/>
    <property type="evidence" value="ECO:0007669"/>
    <property type="project" value="InterPro"/>
</dbReference>
<accession>A0A8L0DQJ3</accession>
<keyword evidence="2" id="KW-1185">Reference proteome</keyword>
<dbReference type="Proteomes" id="UP000694395">
    <property type="component" value="Chromosome 17"/>
</dbReference>
<protein>
    <recommendedName>
        <fullName evidence="3">Aftiphilin clathrin-binding box domain-containing protein</fullName>
    </recommendedName>
</protein>
<dbReference type="GO" id="GO:0032588">
    <property type="term" value="C:trans-Golgi network membrane"/>
    <property type="evidence" value="ECO:0007669"/>
    <property type="project" value="InterPro"/>
</dbReference>